<dbReference type="Pfam" id="PF03717">
    <property type="entry name" value="PBP_dimer"/>
    <property type="match status" value="1"/>
</dbReference>
<comment type="subcellular location">
    <subcellularLocation>
        <location evidence="2">Cell membrane</location>
    </subcellularLocation>
    <subcellularLocation>
        <location evidence="1">Membrane</location>
        <topology evidence="1">Single-pass membrane protein</topology>
    </subcellularLocation>
</comment>
<comment type="caution">
    <text evidence="17">The sequence shown here is derived from an EMBL/GenBank/DDBJ whole genome shotgun (WGS) entry which is preliminary data.</text>
</comment>
<keyword evidence="12 14" id="KW-0472">Membrane</keyword>
<dbReference type="InterPro" id="IPR001460">
    <property type="entry name" value="PCN-bd_Tpept"/>
</dbReference>
<proteinExistence type="predicted"/>
<dbReference type="GO" id="GO:0009002">
    <property type="term" value="F:serine-type D-Ala-D-Ala carboxypeptidase activity"/>
    <property type="evidence" value="ECO:0007669"/>
    <property type="project" value="InterPro"/>
</dbReference>
<dbReference type="Pfam" id="PF00905">
    <property type="entry name" value="Transpeptidase"/>
    <property type="match status" value="1"/>
</dbReference>
<dbReference type="SUPFAM" id="SSF56519">
    <property type="entry name" value="Penicillin binding protein dimerisation domain"/>
    <property type="match status" value="1"/>
</dbReference>
<evidence type="ECO:0000256" key="13">
    <source>
        <dbReference type="ARBA" id="ARBA00023316"/>
    </source>
</evidence>
<keyword evidence="8" id="KW-0378">Hydrolase</keyword>
<dbReference type="PANTHER" id="PTHR30627:SF2">
    <property type="entry name" value="PEPTIDOGLYCAN D,D-TRANSPEPTIDASE MRDA"/>
    <property type="match status" value="1"/>
</dbReference>
<dbReference type="GO" id="GO:0006508">
    <property type="term" value="P:proteolysis"/>
    <property type="evidence" value="ECO:0007669"/>
    <property type="project" value="UniProtKB-KW"/>
</dbReference>
<evidence type="ECO:0000256" key="11">
    <source>
        <dbReference type="ARBA" id="ARBA00022989"/>
    </source>
</evidence>
<gene>
    <name evidence="17" type="ORF">OMAG_000208</name>
</gene>
<evidence type="ECO:0000256" key="9">
    <source>
        <dbReference type="ARBA" id="ARBA00022960"/>
    </source>
</evidence>
<dbReference type="GO" id="GO:0016740">
    <property type="term" value="F:transferase activity"/>
    <property type="evidence" value="ECO:0007669"/>
    <property type="project" value="UniProtKB-KW"/>
</dbReference>
<dbReference type="InterPro" id="IPR036138">
    <property type="entry name" value="PBP_dimer_sf"/>
</dbReference>
<dbReference type="NCBIfam" id="TIGR03423">
    <property type="entry name" value="pbp2_mrdA"/>
    <property type="match status" value="1"/>
</dbReference>
<dbReference type="EMBL" id="JYNY01000038">
    <property type="protein sequence ID" value="KJJ85935.1"/>
    <property type="molecule type" value="Genomic_DNA"/>
</dbReference>
<dbReference type="GO" id="GO:0009252">
    <property type="term" value="P:peptidoglycan biosynthetic process"/>
    <property type="evidence" value="ECO:0007669"/>
    <property type="project" value="UniProtKB-KW"/>
</dbReference>
<dbReference type="Gene3D" id="3.40.710.10">
    <property type="entry name" value="DD-peptidase/beta-lactamase superfamily"/>
    <property type="match status" value="1"/>
</dbReference>
<evidence type="ECO:0000256" key="4">
    <source>
        <dbReference type="ARBA" id="ARBA00022519"/>
    </source>
</evidence>
<dbReference type="GO" id="GO:0005886">
    <property type="term" value="C:plasma membrane"/>
    <property type="evidence" value="ECO:0007669"/>
    <property type="project" value="UniProtKB-SubCell"/>
</dbReference>
<protein>
    <submittedName>
        <fullName evidence="17">Peptidoglycan glycosyltransferase</fullName>
    </submittedName>
</protein>
<evidence type="ECO:0000256" key="10">
    <source>
        <dbReference type="ARBA" id="ARBA00022984"/>
    </source>
</evidence>
<dbReference type="Proteomes" id="UP000033428">
    <property type="component" value="Unassembled WGS sequence"/>
</dbReference>
<keyword evidence="7 14" id="KW-0812">Transmembrane</keyword>
<dbReference type="PANTHER" id="PTHR30627">
    <property type="entry name" value="PEPTIDOGLYCAN D,D-TRANSPEPTIDASE"/>
    <property type="match status" value="1"/>
</dbReference>
<dbReference type="GO" id="GO:0008360">
    <property type="term" value="P:regulation of cell shape"/>
    <property type="evidence" value="ECO:0007669"/>
    <property type="project" value="UniProtKB-KW"/>
</dbReference>
<evidence type="ECO:0000256" key="3">
    <source>
        <dbReference type="ARBA" id="ARBA00022475"/>
    </source>
</evidence>
<dbReference type="InterPro" id="IPR012338">
    <property type="entry name" value="Beta-lactam/transpept-like"/>
</dbReference>
<evidence type="ECO:0000259" key="15">
    <source>
        <dbReference type="Pfam" id="PF00905"/>
    </source>
</evidence>
<evidence type="ECO:0000259" key="16">
    <source>
        <dbReference type="Pfam" id="PF03717"/>
    </source>
</evidence>
<keyword evidence="18" id="KW-1185">Reference proteome</keyword>
<dbReference type="GO" id="GO:0071972">
    <property type="term" value="F:peptidoglycan L,D-transpeptidase activity"/>
    <property type="evidence" value="ECO:0007669"/>
    <property type="project" value="TreeGrafter"/>
</dbReference>
<dbReference type="SUPFAM" id="SSF56601">
    <property type="entry name" value="beta-lactamase/transpeptidase-like"/>
    <property type="match status" value="1"/>
</dbReference>
<keyword evidence="3" id="KW-1003">Cell membrane</keyword>
<evidence type="ECO:0000256" key="12">
    <source>
        <dbReference type="ARBA" id="ARBA00023136"/>
    </source>
</evidence>
<dbReference type="GO" id="GO:0008658">
    <property type="term" value="F:penicillin binding"/>
    <property type="evidence" value="ECO:0007669"/>
    <property type="project" value="InterPro"/>
</dbReference>
<evidence type="ECO:0000313" key="17">
    <source>
        <dbReference type="EMBL" id="KJJ85935.1"/>
    </source>
</evidence>
<keyword evidence="4" id="KW-0997">Cell inner membrane</keyword>
<keyword evidence="13" id="KW-0961">Cell wall biogenesis/degradation</keyword>
<dbReference type="InterPro" id="IPR005311">
    <property type="entry name" value="PBP_dimer"/>
</dbReference>
<evidence type="ECO:0000256" key="8">
    <source>
        <dbReference type="ARBA" id="ARBA00022801"/>
    </source>
</evidence>
<reference evidence="17 18" key="1">
    <citation type="submission" date="2015-02" db="EMBL/GenBank/DDBJ databases">
        <title>Single-cell genomics of uncultivated deep-branching MTB reveals a conserved set of magnetosome genes.</title>
        <authorList>
            <person name="Kolinko S."/>
            <person name="Richter M."/>
            <person name="Glockner F.O."/>
            <person name="Brachmann A."/>
            <person name="Schuler D."/>
        </authorList>
    </citation>
    <scope>NUCLEOTIDE SEQUENCE [LARGE SCALE GENOMIC DNA]</scope>
    <source>
        <strain evidence="17">SKK-01</strain>
    </source>
</reference>
<evidence type="ECO:0000256" key="14">
    <source>
        <dbReference type="SAM" id="Phobius"/>
    </source>
</evidence>
<sequence>MYKIETRIEIYIRVLAVIFFFLITGLFYTQIIKYNFYKRLSEGNHLRIMPLRSARGTIYDKNCKIIVKDILSFNVSIVYKRVTNFKALTVVLSNVFNLPQTKIEETLNKCKKSPYFPVTIIKGADIKKVIQFEEVLSNYPGIEIEVTPLREYPSDNTASGIIGFLGLINREEFTKLKHYGYIIDDFMGRAGIEKYYDNYLRGSHGGKETEIDNRGRETRILGYQEPVSGKDIYLTIDADLQKFCDNLMNGSNGSIIVMEPSTGAILAMSSAPDFFPGVFTDDTKKSSVLGLLKDKESPLLNRAISGAYPPGSIFKLVVASMALEKKRITPNTTVVCGGTFQVGKHTFHCWNKDGHGPQNISDAIKNSCNIFFYRIGFSSDVDEIADYAKKFGFGNITNIDLPSESKGVLPTRKWKLARWKDNWYKGETVNYAIGQGYLMVTPIQVARMMSGFANRGYMVKPYIVSKIGNTSVKKEMKTEIGVSKNTLDIVINGMKRCINEEGGTGAIAKQKNFIVAGKTGTAQNSKKRNHGWFAGFMPVDKPKILVVVFDEYGARGGHYAAGVAGEIFKEAIRLEIVK</sequence>
<evidence type="ECO:0000256" key="2">
    <source>
        <dbReference type="ARBA" id="ARBA00004236"/>
    </source>
</evidence>
<dbReference type="InterPro" id="IPR050515">
    <property type="entry name" value="Beta-lactam/transpept"/>
</dbReference>
<feature type="domain" description="Penicillin-binding protein transpeptidase" evidence="15">
    <location>
        <begin position="253"/>
        <end position="571"/>
    </location>
</feature>
<feature type="domain" description="Penicillin-binding protein dimerisation" evidence="16">
    <location>
        <begin position="53"/>
        <end position="218"/>
    </location>
</feature>
<keyword evidence="9" id="KW-0133">Cell shape</keyword>
<dbReference type="Gene3D" id="3.30.1390.30">
    <property type="entry name" value="Penicillin-binding protein 2a, domain 3"/>
    <property type="match status" value="1"/>
</dbReference>
<evidence type="ECO:0000256" key="7">
    <source>
        <dbReference type="ARBA" id="ARBA00022692"/>
    </source>
</evidence>
<accession>A0A0F0CWV6</accession>
<dbReference type="Gene3D" id="3.90.1310.10">
    <property type="entry name" value="Penicillin-binding protein 2a (Domain 2)"/>
    <property type="match status" value="1"/>
</dbReference>
<keyword evidence="17" id="KW-0808">Transferase</keyword>
<keyword evidence="10" id="KW-0573">Peptidoglycan synthesis</keyword>
<feature type="transmembrane region" description="Helical" evidence="14">
    <location>
        <begin position="12"/>
        <end position="31"/>
    </location>
</feature>
<name>A0A0F0CWV6_9BACT</name>
<organism evidence="17 18">
    <name type="scientific">Candidatus Omnitrophus magneticus</name>
    <dbReference type="NCBI Taxonomy" id="1609969"/>
    <lineage>
        <taxon>Bacteria</taxon>
        <taxon>Pseudomonadati</taxon>
        <taxon>Candidatus Omnitrophota</taxon>
        <taxon>Candidatus Omnitrophus</taxon>
    </lineage>
</organism>
<keyword evidence="5" id="KW-0121">Carboxypeptidase</keyword>
<evidence type="ECO:0000256" key="1">
    <source>
        <dbReference type="ARBA" id="ARBA00004167"/>
    </source>
</evidence>
<evidence type="ECO:0000313" key="18">
    <source>
        <dbReference type="Proteomes" id="UP000033428"/>
    </source>
</evidence>
<evidence type="ECO:0000256" key="6">
    <source>
        <dbReference type="ARBA" id="ARBA00022670"/>
    </source>
</evidence>
<keyword evidence="6" id="KW-0645">Protease</keyword>
<dbReference type="InterPro" id="IPR017790">
    <property type="entry name" value="Penicillin-binding_protein_2"/>
</dbReference>
<dbReference type="FunFam" id="3.40.710.10:FF:000024">
    <property type="entry name" value="Penicillin-binding protein 2"/>
    <property type="match status" value="1"/>
</dbReference>
<evidence type="ECO:0000256" key="5">
    <source>
        <dbReference type="ARBA" id="ARBA00022645"/>
    </source>
</evidence>
<keyword evidence="11 14" id="KW-1133">Transmembrane helix</keyword>
<dbReference type="GO" id="GO:0071555">
    <property type="term" value="P:cell wall organization"/>
    <property type="evidence" value="ECO:0007669"/>
    <property type="project" value="UniProtKB-KW"/>
</dbReference>
<dbReference type="AlphaFoldDB" id="A0A0F0CWV6"/>